<evidence type="ECO:0000256" key="6">
    <source>
        <dbReference type="ARBA" id="ARBA00023211"/>
    </source>
</evidence>
<dbReference type="PROSITE" id="PS51462">
    <property type="entry name" value="NUDIX"/>
    <property type="match status" value="1"/>
</dbReference>
<dbReference type="GO" id="GO:0046872">
    <property type="term" value="F:metal ion binding"/>
    <property type="evidence" value="ECO:0007669"/>
    <property type="project" value="UniProtKB-KW"/>
</dbReference>
<evidence type="ECO:0000313" key="9">
    <source>
        <dbReference type="EMBL" id="KAK1763133.1"/>
    </source>
</evidence>
<evidence type="ECO:0000256" key="4">
    <source>
        <dbReference type="ARBA" id="ARBA00022801"/>
    </source>
</evidence>
<dbReference type="GeneID" id="85308151"/>
<proteinExistence type="predicted"/>
<accession>A0AAJ0BRG9</accession>
<gene>
    <name evidence="9" type="ORF">QBC33DRAFT_460133</name>
</gene>
<dbReference type="GO" id="GO:0016818">
    <property type="term" value="F:hydrolase activity, acting on acid anhydrides, in phosphorus-containing anhydrides"/>
    <property type="evidence" value="ECO:0007669"/>
    <property type="project" value="InterPro"/>
</dbReference>
<dbReference type="PANTHER" id="PTHR12318:SF0">
    <property type="entry name" value="ACYL-COENZYME A DIPHOSPHATASE NUDT19"/>
    <property type="match status" value="1"/>
</dbReference>
<evidence type="ECO:0000256" key="3">
    <source>
        <dbReference type="ARBA" id="ARBA00022723"/>
    </source>
</evidence>
<dbReference type="SUPFAM" id="SSF55811">
    <property type="entry name" value="Nudix"/>
    <property type="match status" value="1"/>
</dbReference>
<dbReference type="RefSeq" id="XP_060279346.1">
    <property type="nucleotide sequence ID" value="XM_060424964.1"/>
</dbReference>
<sequence>MRHGSTSSAPRPGAGGGSKERPPPSAPRPSSSIILLSPTNQLLLLHRVRTSSSFASAHVFPGGNLSAFHEGPIPGPDSPARHRDGEAYRLGAIRETFEESGILLARRRRRRATPSTTTTSGEGGDQLLLDLPEPVREAGRRAVHAGSVRFVDWLAGAGGVADVGGLVPFTRWVTPANMAPRRFTTQMYLYMLPTECPEEEECSAEVVGAPVAPGGAVVIPKPTHDGGVEHTAAAFDSVEGWLARARAGEIILFPPQMYLLTLLARFLTGPPGGAAAQDEGLRRRHYEGQRDALRAFLAREPGGEHPTGRIGWADKVMSPRLMFMRRADGRSVLGVDGPGPELKGSGRGGDWERVVLVRFGPEGPREVEVRSREEVLEEEREAERREVEEDKRAQGRVVGKL</sequence>
<evidence type="ECO:0000313" key="10">
    <source>
        <dbReference type="Proteomes" id="UP001244011"/>
    </source>
</evidence>
<keyword evidence="3" id="KW-0479">Metal-binding</keyword>
<dbReference type="Proteomes" id="UP001244011">
    <property type="component" value="Unassembled WGS sequence"/>
</dbReference>
<evidence type="ECO:0000256" key="2">
    <source>
        <dbReference type="ARBA" id="ARBA00001946"/>
    </source>
</evidence>
<evidence type="ECO:0000256" key="1">
    <source>
        <dbReference type="ARBA" id="ARBA00001936"/>
    </source>
</evidence>
<organism evidence="9 10">
    <name type="scientific">Phialemonium atrogriseum</name>
    <dbReference type="NCBI Taxonomy" id="1093897"/>
    <lineage>
        <taxon>Eukaryota</taxon>
        <taxon>Fungi</taxon>
        <taxon>Dikarya</taxon>
        <taxon>Ascomycota</taxon>
        <taxon>Pezizomycotina</taxon>
        <taxon>Sordariomycetes</taxon>
        <taxon>Sordariomycetidae</taxon>
        <taxon>Cephalothecales</taxon>
        <taxon>Cephalothecaceae</taxon>
        <taxon>Phialemonium</taxon>
    </lineage>
</organism>
<keyword evidence="5" id="KW-0460">Magnesium</keyword>
<protein>
    <recommendedName>
        <fullName evidence="8">Nudix hydrolase domain-containing protein</fullName>
    </recommendedName>
</protein>
<comment type="cofactor">
    <cofactor evidence="2">
        <name>Mg(2+)</name>
        <dbReference type="ChEBI" id="CHEBI:18420"/>
    </cofactor>
</comment>
<feature type="compositionally biased region" description="Low complexity" evidence="7">
    <location>
        <begin position="1"/>
        <end position="12"/>
    </location>
</feature>
<name>A0AAJ0BRG9_9PEZI</name>
<evidence type="ECO:0000256" key="5">
    <source>
        <dbReference type="ARBA" id="ARBA00022842"/>
    </source>
</evidence>
<feature type="compositionally biased region" description="Basic and acidic residues" evidence="7">
    <location>
        <begin position="381"/>
        <end position="393"/>
    </location>
</feature>
<feature type="region of interest" description="Disordered" evidence="7">
    <location>
        <begin position="107"/>
        <end position="128"/>
    </location>
</feature>
<dbReference type="InterPro" id="IPR015797">
    <property type="entry name" value="NUDIX_hydrolase-like_dom_sf"/>
</dbReference>
<dbReference type="PANTHER" id="PTHR12318">
    <property type="entry name" value="TESTOSTERONE-REGULATED PROTEIN RP2"/>
    <property type="match status" value="1"/>
</dbReference>
<feature type="domain" description="Nudix hydrolase" evidence="8">
    <location>
        <begin position="26"/>
        <end position="258"/>
    </location>
</feature>
<dbReference type="InterPro" id="IPR039121">
    <property type="entry name" value="NUDT19"/>
</dbReference>
<dbReference type="EMBL" id="MU839030">
    <property type="protein sequence ID" value="KAK1763133.1"/>
    <property type="molecule type" value="Genomic_DNA"/>
</dbReference>
<keyword evidence="10" id="KW-1185">Reference proteome</keyword>
<feature type="region of interest" description="Disordered" evidence="7">
    <location>
        <begin position="367"/>
        <end position="401"/>
    </location>
</feature>
<reference evidence="9" key="1">
    <citation type="submission" date="2023-06" db="EMBL/GenBank/DDBJ databases">
        <title>Genome-scale phylogeny and comparative genomics of the fungal order Sordariales.</title>
        <authorList>
            <consortium name="Lawrence Berkeley National Laboratory"/>
            <person name="Hensen N."/>
            <person name="Bonometti L."/>
            <person name="Westerberg I."/>
            <person name="Brannstrom I.O."/>
            <person name="Guillou S."/>
            <person name="Cros-Aarteil S."/>
            <person name="Calhoun S."/>
            <person name="Haridas S."/>
            <person name="Kuo A."/>
            <person name="Mondo S."/>
            <person name="Pangilinan J."/>
            <person name="Riley R."/>
            <person name="Labutti K."/>
            <person name="Andreopoulos B."/>
            <person name="Lipzen A."/>
            <person name="Chen C."/>
            <person name="Yanf M."/>
            <person name="Daum C."/>
            <person name="Ng V."/>
            <person name="Clum A."/>
            <person name="Steindorff A."/>
            <person name="Ohm R."/>
            <person name="Martin F."/>
            <person name="Silar P."/>
            <person name="Natvig D."/>
            <person name="Lalanne C."/>
            <person name="Gautier V."/>
            <person name="Ament-Velasquez S.L."/>
            <person name="Kruys A."/>
            <person name="Hutchinson M.I."/>
            <person name="Powell A.J."/>
            <person name="Barry K."/>
            <person name="Miller A.N."/>
            <person name="Grigoriev I.V."/>
            <person name="Debuchy R."/>
            <person name="Gladieux P."/>
            <person name="Thoren M.H."/>
            <person name="Johannesson H."/>
        </authorList>
    </citation>
    <scope>NUCLEOTIDE SEQUENCE</scope>
    <source>
        <strain evidence="9">8032-3</strain>
    </source>
</reference>
<evidence type="ECO:0000256" key="7">
    <source>
        <dbReference type="SAM" id="MobiDB-lite"/>
    </source>
</evidence>
<feature type="region of interest" description="Disordered" evidence="7">
    <location>
        <begin position="1"/>
        <end position="33"/>
    </location>
</feature>
<comment type="caution">
    <text evidence="9">The sequence shown here is derived from an EMBL/GenBank/DDBJ whole genome shotgun (WGS) entry which is preliminary data.</text>
</comment>
<dbReference type="AlphaFoldDB" id="A0AAJ0BRG9"/>
<evidence type="ECO:0000259" key="8">
    <source>
        <dbReference type="PROSITE" id="PS51462"/>
    </source>
</evidence>
<keyword evidence="4" id="KW-0378">Hydrolase</keyword>
<dbReference type="InterPro" id="IPR000086">
    <property type="entry name" value="NUDIX_hydrolase_dom"/>
</dbReference>
<dbReference type="Gene3D" id="3.90.79.10">
    <property type="entry name" value="Nucleoside Triphosphate Pyrophosphohydrolase"/>
    <property type="match status" value="1"/>
</dbReference>
<dbReference type="GO" id="GO:0005739">
    <property type="term" value="C:mitochondrion"/>
    <property type="evidence" value="ECO:0007669"/>
    <property type="project" value="TreeGrafter"/>
</dbReference>
<keyword evidence="6" id="KW-0464">Manganese</keyword>
<comment type="cofactor">
    <cofactor evidence="1">
        <name>Mn(2+)</name>
        <dbReference type="ChEBI" id="CHEBI:29035"/>
    </cofactor>
</comment>